<keyword evidence="6" id="KW-0175">Coiled coil</keyword>
<dbReference type="GO" id="GO:0009908">
    <property type="term" value="P:flower development"/>
    <property type="evidence" value="ECO:0007669"/>
    <property type="project" value="UniProtKB-ARBA"/>
</dbReference>
<dbReference type="GO" id="GO:0099402">
    <property type="term" value="P:plant organ development"/>
    <property type="evidence" value="ECO:0007669"/>
    <property type="project" value="UniProtKB-ARBA"/>
</dbReference>
<dbReference type="GO" id="GO:0000977">
    <property type="term" value="F:RNA polymerase II transcription regulatory region sequence-specific DNA binding"/>
    <property type="evidence" value="ECO:0007669"/>
    <property type="project" value="InterPro"/>
</dbReference>
<comment type="subcellular location">
    <subcellularLocation>
        <location evidence="1">Nucleus</location>
    </subcellularLocation>
</comment>
<dbReference type="EMBL" id="JAMRDG010000001">
    <property type="protein sequence ID" value="KAJ3706889.1"/>
    <property type="molecule type" value="Genomic_DNA"/>
</dbReference>
<gene>
    <name evidence="9" type="ORF">LUZ61_010594</name>
</gene>
<evidence type="ECO:0000256" key="2">
    <source>
        <dbReference type="ARBA" id="ARBA00023015"/>
    </source>
</evidence>
<dbReference type="Pfam" id="PF00319">
    <property type="entry name" value="SRF-TF"/>
    <property type="match status" value="1"/>
</dbReference>
<dbReference type="InterPro" id="IPR036879">
    <property type="entry name" value="TF_MADSbox_sf"/>
</dbReference>
<feature type="domain" description="MADS-box" evidence="7">
    <location>
        <begin position="1"/>
        <end position="61"/>
    </location>
</feature>
<keyword evidence="4" id="KW-0804">Transcription</keyword>
<evidence type="ECO:0000256" key="6">
    <source>
        <dbReference type="SAM" id="Coils"/>
    </source>
</evidence>
<reference evidence="9 10" key="1">
    <citation type="journal article" date="2022" name="Cell">
        <title>Repeat-based holocentromeres influence genome architecture and karyotype evolution.</title>
        <authorList>
            <person name="Hofstatter P.G."/>
            <person name="Thangavel G."/>
            <person name="Lux T."/>
            <person name="Neumann P."/>
            <person name="Vondrak T."/>
            <person name="Novak P."/>
            <person name="Zhang M."/>
            <person name="Costa L."/>
            <person name="Castellani M."/>
            <person name="Scott A."/>
            <person name="Toegelov H."/>
            <person name="Fuchs J."/>
            <person name="Mata-Sucre Y."/>
            <person name="Dias Y."/>
            <person name="Vanzela A.L.L."/>
            <person name="Huettel B."/>
            <person name="Almeida C.C.S."/>
            <person name="Simkova H."/>
            <person name="Souza G."/>
            <person name="Pedrosa-Harand A."/>
            <person name="Macas J."/>
            <person name="Mayer K.F.X."/>
            <person name="Houben A."/>
            <person name="Marques A."/>
        </authorList>
    </citation>
    <scope>NUCLEOTIDE SEQUENCE [LARGE SCALE GENOMIC DNA]</scope>
    <source>
        <strain evidence="9">RhyTen1mFocal</strain>
    </source>
</reference>
<dbReference type="InterPro" id="IPR002100">
    <property type="entry name" value="TF_MADSbox"/>
</dbReference>
<feature type="coiled-coil region" evidence="6">
    <location>
        <begin position="81"/>
        <end position="171"/>
    </location>
</feature>
<evidence type="ECO:0000256" key="3">
    <source>
        <dbReference type="ARBA" id="ARBA00023125"/>
    </source>
</evidence>
<evidence type="ECO:0000256" key="1">
    <source>
        <dbReference type="ARBA" id="ARBA00004123"/>
    </source>
</evidence>
<dbReference type="PRINTS" id="PR00404">
    <property type="entry name" value="MADSDOMAIN"/>
</dbReference>
<dbReference type="GO" id="GO:0046983">
    <property type="term" value="F:protein dimerization activity"/>
    <property type="evidence" value="ECO:0007669"/>
    <property type="project" value="InterPro"/>
</dbReference>
<evidence type="ECO:0000259" key="7">
    <source>
        <dbReference type="PROSITE" id="PS50066"/>
    </source>
</evidence>
<dbReference type="InterPro" id="IPR002487">
    <property type="entry name" value="TF_Kbox"/>
</dbReference>
<feature type="domain" description="K-box" evidence="8">
    <location>
        <begin position="88"/>
        <end position="178"/>
    </location>
</feature>
<evidence type="ECO:0000313" key="10">
    <source>
        <dbReference type="Proteomes" id="UP001210211"/>
    </source>
</evidence>
<dbReference type="FunFam" id="3.40.1810.10:FF:000030">
    <property type="entry name" value="Agamous-like MADS-box protein AGL13"/>
    <property type="match status" value="1"/>
</dbReference>
<dbReference type="GO" id="GO:0005634">
    <property type="term" value="C:nucleus"/>
    <property type="evidence" value="ECO:0007669"/>
    <property type="project" value="UniProtKB-SubCell"/>
</dbReference>
<accession>A0AAD5ZZS5</accession>
<name>A0AAD5ZZS5_9POAL</name>
<dbReference type="Proteomes" id="UP001210211">
    <property type="component" value="Unassembled WGS sequence"/>
</dbReference>
<evidence type="ECO:0000259" key="8">
    <source>
        <dbReference type="PROSITE" id="PS51297"/>
    </source>
</evidence>
<dbReference type="AlphaFoldDB" id="A0AAD5ZZS5"/>
<dbReference type="Gene3D" id="3.40.1810.10">
    <property type="entry name" value="Transcription factor, MADS-box"/>
    <property type="match status" value="1"/>
</dbReference>
<keyword evidence="3" id="KW-0238">DNA-binding</keyword>
<keyword evidence="5" id="KW-0539">Nucleus</keyword>
<keyword evidence="2" id="KW-0805">Transcription regulation</keyword>
<comment type="caution">
    <text evidence="9">The sequence shown here is derived from an EMBL/GenBank/DDBJ whole genome shotgun (WGS) entry which is preliminary data.</text>
</comment>
<keyword evidence="10" id="KW-1185">Reference proteome</keyword>
<organism evidence="9 10">
    <name type="scientific">Rhynchospora tenuis</name>
    <dbReference type="NCBI Taxonomy" id="198213"/>
    <lineage>
        <taxon>Eukaryota</taxon>
        <taxon>Viridiplantae</taxon>
        <taxon>Streptophyta</taxon>
        <taxon>Embryophyta</taxon>
        <taxon>Tracheophyta</taxon>
        <taxon>Spermatophyta</taxon>
        <taxon>Magnoliopsida</taxon>
        <taxon>Liliopsida</taxon>
        <taxon>Poales</taxon>
        <taxon>Cyperaceae</taxon>
        <taxon>Cyperoideae</taxon>
        <taxon>Rhynchosporeae</taxon>
        <taxon>Rhynchospora</taxon>
    </lineage>
</organism>
<dbReference type="PROSITE" id="PS51297">
    <property type="entry name" value="K_BOX"/>
    <property type="match status" value="1"/>
</dbReference>
<protein>
    <submittedName>
        <fullName evidence="9">Uncharacterized protein</fullName>
    </submittedName>
</protein>
<dbReference type="GO" id="GO:0045944">
    <property type="term" value="P:positive regulation of transcription by RNA polymerase II"/>
    <property type="evidence" value="ECO:0007669"/>
    <property type="project" value="InterPro"/>
</dbReference>
<evidence type="ECO:0000313" key="9">
    <source>
        <dbReference type="EMBL" id="KAJ3706889.1"/>
    </source>
</evidence>
<dbReference type="PROSITE" id="PS00350">
    <property type="entry name" value="MADS_BOX_1"/>
    <property type="match status" value="1"/>
</dbReference>
<sequence>MVRGKTEMKLIENPTSRQVTFSKRRSGLLKKAFELSVLCDAEVGLIVFSPRGKLYEFSSTSMPKTIERYKSHSKDSVSHHNRATEQNIQQLKFETAALQKKIEFLEASKKKFLAENLDSCSIEDLHQTEAKLEQSLQKIRGKKNQLFEDQMAKVEEKQAALLRENGALRQKVEEQCKVQQIREQTVPVIEGTPRNEDAQKIEVETELHIGWPPVRSPKTNIAVGKHSE</sequence>
<dbReference type="CDD" id="cd00265">
    <property type="entry name" value="MADS_MEF2_like"/>
    <property type="match status" value="1"/>
</dbReference>
<dbReference type="InterPro" id="IPR033896">
    <property type="entry name" value="MEF2-like_N"/>
</dbReference>
<dbReference type="SUPFAM" id="SSF55455">
    <property type="entry name" value="SRF-like"/>
    <property type="match status" value="1"/>
</dbReference>
<proteinExistence type="predicted"/>
<dbReference type="PANTHER" id="PTHR48019">
    <property type="entry name" value="SERUM RESPONSE FACTOR HOMOLOG"/>
    <property type="match status" value="1"/>
</dbReference>
<evidence type="ECO:0000256" key="5">
    <source>
        <dbReference type="ARBA" id="ARBA00023242"/>
    </source>
</evidence>
<dbReference type="InterPro" id="IPR050142">
    <property type="entry name" value="MADS-box/MEF2_TF"/>
</dbReference>
<evidence type="ECO:0000256" key="4">
    <source>
        <dbReference type="ARBA" id="ARBA00023163"/>
    </source>
</evidence>
<dbReference type="SMART" id="SM00432">
    <property type="entry name" value="MADS"/>
    <property type="match status" value="1"/>
</dbReference>
<dbReference type="GO" id="GO:0003700">
    <property type="term" value="F:DNA-binding transcription factor activity"/>
    <property type="evidence" value="ECO:0007669"/>
    <property type="project" value="InterPro"/>
</dbReference>
<dbReference type="PROSITE" id="PS50066">
    <property type="entry name" value="MADS_BOX_2"/>
    <property type="match status" value="1"/>
</dbReference>
<dbReference type="Pfam" id="PF01486">
    <property type="entry name" value="K-box"/>
    <property type="match status" value="1"/>
</dbReference>